<dbReference type="PROSITE" id="PS51444">
    <property type="entry name" value="FH2"/>
    <property type="match status" value="1"/>
</dbReference>
<evidence type="ECO:0000256" key="1">
    <source>
        <dbReference type="ARBA" id="ARBA00025793"/>
    </source>
</evidence>
<name>A0A1U8A1A2_NELNU</name>
<dbReference type="GO" id="GO:0005856">
    <property type="term" value="C:cytoskeleton"/>
    <property type="evidence" value="ECO:0000318"/>
    <property type="project" value="GO_Central"/>
</dbReference>
<organism evidence="8 9">
    <name type="scientific">Nelumbo nucifera</name>
    <name type="common">Sacred lotus</name>
    <dbReference type="NCBI Taxonomy" id="4432"/>
    <lineage>
        <taxon>Eukaryota</taxon>
        <taxon>Viridiplantae</taxon>
        <taxon>Streptophyta</taxon>
        <taxon>Embryophyta</taxon>
        <taxon>Tracheophyta</taxon>
        <taxon>Spermatophyta</taxon>
        <taxon>Magnoliopsida</taxon>
        <taxon>Proteales</taxon>
        <taxon>Nelumbonaceae</taxon>
        <taxon>Nelumbo</taxon>
    </lineage>
</organism>
<dbReference type="PANTHER" id="PTHR23213">
    <property type="entry name" value="FORMIN-RELATED"/>
    <property type="match status" value="1"/>
</dbReference>
<evidence type="ECO:0000256" key="3">
    <source>
        <dbReference type="SAM" id="Coils"/>
    </source>
</evidence>
<dbReference type="STRING" id="4432.A0A1U8A1A2"/>
<reference evidence="9" key="1">
    <citation type="submission" date="2025-08" db="UniProtKB">
        <authorList>
            <consortium name="RefSeq"/>
        </authorList>
    </citation>
    <scope>IDENTIFICATION</scope>
</reference>
<protein>
    <recommendedName>
        <fullName evidence="2">Formin-like protein</fullName>
    </recommendedName>
</protein>
<feature type="coiled-coil region" evidence="3">
    <location>
        <begin position="711"/>
        <end position="738"/>
    </location>
</feature>
<feature type="domain" description="FH2" evidence="7">
    <location>
        <begin position="354"/>
        <end position="796"/>
    </location>
</feature>
<dbReference type="SMART" id="SM00498">
    <property type="entry name" value="FH2"/>
    <property type="match status" value="1"/>
</dbReference>
<evidence type="ECO:0000259" key="7">
    <source>
        <dbReference type="PROSITE" id="PS51444"/>
    </source>
</evidence>
<dbReference type="Gene3D" id="1.20.58.2220">
    <property type="entry name" value="Formin, FH2 domain"/>
    <property type="match status" value="1"/>
</dbReference>
<keyword evidence="5" id="KW-1133">Transmembrane helix</keyword>
<evidence type="ECO:0000313" key="8">
    <source>
        <dbReference type="Proteomes" id="UP000189703"/>
    </source>
</evidence>
<feature type="compositionally biased region" description="Pro residues" evidence="4">
    <location>
        <begin position="241"/>
        <end position="296"/>
    </location>
</feature>
<comment type="similarity">
    <text evidence="1">Belongs to the formin-like family. Class-I subfamily.</text>
</comment>
<evidence type="ECO:0000256" key="2">
    <source>
        <dbReference type="RuleBase" id="RU361260"/>
    </source>
</evidence>
<feature type="transmembrane region" description="Helical" evidence="5">
    <location>
        <begin position="80"/>
        <end position="102"/>
    </location>
</feature>
<dbReference type="GeneID" id="104596065"/>
<dbReference type="Proteomes" id="UP000189703">
    <property type="component" value="Unplaced"/>
</dbReference>
<evidence type="ECO:0000256" key="4">
    <source>
        <dbReference type="SAM" id="MobiDB-lite"/>
    </source>
</evidence>
<dbReference type="InterPro" id="IPR042201">
    <property type="entry name" value="FH2_Formin_sf"/>
</dbReference>
<keyword evidence="5" id="KW-0472">Membrane</keyword>
<keyword evidence="6" id="KW-0732">Signal</keyword>
<keyword evidence="3" id="KW-0175">Coiled coil</keyword>
<dbReference type="SUPFAM" id="SSF101447">
    <property type="entry name" value="Formin homology 2 domain (FH2 domain)"/>
    <property type="match status" value="1"/>
</dbReference>
<dbReference type="KEGG" id="nnu:104596065"/>
<dbReference type="InterPro" id="IPR015425">
    <property type="entry name" value="FH2_Formin"/>
</dbReference>
<feature type="compositionally biased region" description="Pro residues" evidence="4">
    <location>
        <begin position="40"/>
        <end position="73"/>
    </location>
</feature>
<feature type="compositionally biased region" description="Pro residues" evidence="4">
    <location>
        <begin position="312"/>
        <end position="333"/>
    </location>
</feature>
<dbReference type="GO" id="GO:0030036">
    <property type="term" value="P:actin cytoskeleton organization"/>
    <property type="evidence" value="ECO:0000318"/>
    <property type="project" value="GO_Central"/>
</dbReference>
<feature type="compositionally biased region" description="Polar residues" evidence="4">
    <location>
        <begin position="416"/>
        <end position="425"/>
    </location>
</feature>
<feature type="compositionally biased region" description="Basic and acidic residues" evidence="4">
    <location>
        <begin position="180"/>
        <end position="194"/>
    </location>
</feature>
<feature type="compositionally biased region" description="Low complexity" evidence="4">
    <location>
        <begin position="195"/>
        <end position="211"/>
    </location>
</feature>
<feature type="region of interest" description="Disordered" evidence="4">
    <location>
        <begin position="808"/>
        <end position="830"/>
    </location>
</feature>
<dbReference type="GO" id="GO:0051015">
    <property type="term" value="F:actin filament binding"/>
    <property type="evidence" value="ECO:0000318"/>
    <property type="project" value="GO_Central"/>
</dbReference>
<evidence type="ECO:0000256" key="5">
    <source>
        <dbReference type="SAM" id="Phobius"/>
    </source>
</evidence>
<feature type="region of interest" description="Disordered" evidence="4">
    <location>
        <begin position="237"/>
        <end position="362"/>
    </location>
</feature>
<evidence type="ECO:0000313" key="9">
    <source>
        <dbReference type="RefSeq" id="XP_010255382.1"/>
    </source>
</evidence>
<dbReference type="OMA" id="VLQCMAD"/>
<keyword evidence="8" id="KW-1185">Reference proteome</keyword>
<accession>A0A1U8A1A2</accession>
<dbReference type="GO" id="GO:0045010">
    <property type="term" value="P:actin nucleation"/>
    <property type="evidence" value="ECO:0007669"/>
    <property type="project" value="InterPro"/>
</dbReference>
<dbReference type="RefSeq" id="XP_010255382.1">
    <property type="nucleotide sequence ID" value="XM_010257080.1"/>
</dbReference>
<feature type="region of interest" description="Disordered" evidence="4">
    <location>
        <begin position="408"/>
        <end position="430"/>
    </location>
</feature>
<dbReference type="eggNOG" id="KOG1922">
    <property type="taxonomic scope" value="Eukaryota"/>
</dbReference>
<dbReference type="InParanoid" id="A0A1U8A1A2"/>
<feature type="region of interest" description="Disordered" evidence="4">
    <location>
        <begin position="162"/>
        <end position="223"/>
    </location>
</feature>
<evidence type="ECO:0000256" key="6">
    <source>
        <dbReference type="SAM" id="SignalP"/>
    </source>
</evidence>
<keyword evidence="5" id="KW-0812">Transmembrane</keyword>
<dbReference type="AlphaFoldDB" id="A0A1U8A1A2"/>
<dbReference type="OrthoDB" id="1668162at2759"/>
<feature type="signal peptide" evidence="6">
    <location>
        <begin position="1"/>
        <end position="24"/>
    </location>
</feature>
<dbReference type="PANTHER" id="PTHR23213:SF354">
    <property type="entry name" value="FORMIN-LIKE PROTEIN 4"/>
    <property type="match status" value="1"/>
</dbReference>
<proteinExistence type="inferred from homology"/>
<gene>
    <name evidence="9" type="primary">LOC104596065</name>
</gene>
<sequence>MFSPRVPSVFFPFFFVFIFPFAHSQSNFPQNIETFFPQLSSPPPPPPVFPPPTLPNSPPISPPTPLTPPPPTPSSDSHNVAKAVAATAASTLVVAGVIFFFLRRYTVKRRRRQDEKNPTVFRPGKVMASRDEFKRFDLKGVIVDENGLDVLYWRKLQDGQRKNSFRKEVIPNRNIDGGEPETRRGGDRSRRSEQNQESPLLSESSSTSSTQIRPAVREPRQKMADLSPVYDWIPLREVDKPPSPTPPPTPPLSALPVPRPPLSEPSPPRLPLSTSPPPPAPPPPQSRSTAPPPSRPPLQTSQAIPEKKSQVAPPPPPAPTKKAPAPPPAPPSKPGGAAPGGKSIRSAHAEASSSKETGAGQVKLKPLHWDKVTANADHSMVWDKISEGSFRFDDNLMEALFGYMATNRKSPERSRASTNPNSSKSGPPAQIFILDPRKSQNIAIVLRSLAVSRQEILDALLEGRGLSADTLEKLTKISPSKEEVAELLAFGGNPTKLADAESFLFHILKVVPSAFARLEAMLFRLNYEPEVIQLKEYLQTLELACKELRNRGLFLKLLEAILKAGNLMNAGTARGNAQAFNLNALRKLSDVKSIDGKTTLLHFVVQEVVRNEGKRCIINRNHSLGRSNSGSSTNSSGCSESLVAKEERQKEYMMLGLPVVGGLSVEFSTVKKAATIDYDTLVKTCSTLAAHVAQTRDILIRCSVNEGHGFVREMKGFVDKAEEELKALREEQTRVLGLVKKTTEYYHARSSKGAYPLQLFIIIKDFLGMVDQVCIDIARDLQKKKTTSAGTSPPMSPIKKITVRFPKLPPHFMSDRSRSSSGSSDSDDDF</sequence>
<feature type="region of interest" description="Disordered" evidence="4">
    <location>
        <begin position="34"/>
        <end position="78"/>
    </location>
</feature>
<feature type="chain" id="PRO_5010579696" description="Formin-like protein" evidence="6">
    <location>
        <begin position="25"/>
        <end position="830"/>
    </location>
</feature>
<dbReference type="FunCoup" id="A0A1U8A1A2">
    <property type="interactions" value="55"/>
</dbReference>
<dbReference type="Pfam" id="PF02181">
    <property type="entry name" value="FH2"/>
    <property type="match status" value="1"/>
</dbReference>
<dbReference type="InterPro" id="IPR027643">
    <property type="entry name" value="Formin-like_plant"/>
</dbReference>